<reference evidence="2 3" key="1">
    <citation type="submission" date="2019-07" db="EMBL/GenBank/DDBJ databases">
        <authorList>
            <person name="Lauer M.J."/>
            <person name="Stoner T.H."/>
            <person name="Garlena R.A."/>
            <person name="Russell D.A."/>
            <person name="Pope W.H."/>
            <person name="Jacobs-Sera D."/>
            <person name="Hatfull G.F."/>
        </authorList>
    </citation>
    <scope>NUCLEOTIDE SEQUENCE [LARGE SCALE GENOMIC DNA]</scope>
</reference>
<organism evidence="2 3">
    <name type="scientific">Gordonia phage Powerball</name>
    <dbReference type="NCBI Taxonomy" id="2599847"/>
    <lineage>
        <taxon>Viruses</taxon>
        <taxon>Duplodnaviria</taxon>
        <taxon>Heunggongvirae</taxon>
        <taxon>Uroviricota</taxon>
        <taxon>Caudoviricetes</taxon>
        <taxon>Powerballvirus</taxon>
        <taxon>Powerballvirus powerball</taxon>
    </lineage>
</organism>
<gene>
    <name evidence="2" type="primary">30</name>
    <name evidence="2" type="ORF">PBI_POWERBALL_30</name>
</gene>
<protein>
    <submittedName>
        <fullName evidence="2">Uncharacterized protein</fullName>
    </submittedName>
</protein>
<dbReference type="KEGG" id="vg:77929811"/>
<feature type="region of interest" description="Disordered" evidence="1">
    <location>
        <begin position="40"/>
        <end position="78"/>
    </location>
</feature>
<accession>A0A5J6TRY3</accession>
<keyword evidence="3" id="KW-1185">Reference proteome</keyword>
<feature type="compositionally biased region" description="Low complexity" evidence="1">
    <location>
        <begin position="40"/>
        <end position="60"/>
    </location>
</feature>
<name>A0A5J6TRY3_9CAUD</name>
<dbReference type="RefSeq" id="YP_010653969.1">
    <property type="nucleotide sequence ID" value="NC_070805.1"/>
</dbReference>
<evidence type="ECO:0000313" key="2">
    <source>
        <dbReference type="EMBL" id="QFG13511.1"/>
    </source>
</evidence>
<dbReference type="EMBL" id="MN234218">
    <property type="protein sequence ID" value="QFG13511.1"/>
    <property type="molecule type" value="Genomic_DNA"/>
</dbReference>
<proteinExistence type="predicted"/>
<dbReference type="GeneID" id="77929811"/>
<sequence>MGSPGGIECSAYRLRSRIQAWPGAPGAPRRPLMSVAAACSGVRGRSPGPRPAASPSRVSPDQTTRRRVARHPICLARP</sequence>
<evidence type="ECO:0000256" key="1">
    <source>
        <dbReference type="SAM" id="MobiDB-lite"/>
    </source>
</evidence>
<evidence type="ECO:0000313" key="3">
    <source>
        <dbReference type="Proteomes" id="UP000326082"/>
    </source>
</evidence>
<dbReference type="Proteomes" id="UP000326082">
    <property type="component" value="Segment"/>
</dbReference>